<feature type="non-terminal residue" evidence="1">
    <location>
        <position position="1"/>
    </location>
</feature>
<evidence type="ECO:0000313" key="1">
    <source>
        <dbReference type="EMBL" id="MBE9106420.1"/>
    </source>
</evidence>
<organism evidence="1 2">
    <name type="scientific">Nostoc cf. edaphicum LEGE 07299</name>
    <dbReference type="NCBI Taxonomy" id="2777974"/>
    <lineage>
        <taxon>Bacteria</taxon>
        <taxon>Bacillati</taxon>
        <taxon>Cyanobacteriota</taxon>
        <taxon>Cyanophyceae</taxon>
        <taxon>Nostocales</taxon>
        <taxon>Nostocaceae</taxon>
        <taxon>Nostoc</taxon>
    </lineage>
</organism>
<dbReference type="Proteomes" id="UP000647836">
    <property type="component" value="Unassembled WGS sequence"/>
</dbReference>
<reference evidence="1 2" key="1">
    <citation type="submission" date="2020-10" db="EMBL/GenBank/DDBJ databases">
        <authorList>
            <person name="Castelo-Branco R."/>
            <person name="Eusebio N."/>
            <person name="Adriana R."/>
            <person name="Vieira A."/>
            <person name="Brugerolle De Fraissinette N."/>
            <person name="Rezende De Castro R."/>
            <person name="Schneider M.P."/>
            <person name="Vasconcelos V."/>
            <person name="Leao P.N."/>
        </authorList>
    </citation>
    <scope>NUCLEOTIDE SEQUENCE [LARGE SCALE GENOMIC DNA]</scope>
    <source>
        <strain evidence="1 2">LEGE 07299</strain>
    </source>
</reference>
<keyword evidence="2" id="KW-1185">Reference proteome</keyword>
<sequence length="161" mass="18765">PHDAQLLPRIAESIKTDNNVDFSVPFEELRDLPLTEQLNLINEKSNFIFSDVEIEDFLRYYKLFKAHVKAMRNYVPEVYSQSITLFRASQEIIHDFDNPEWYSNDPLIGWGKCSSQPIQVIELPGDHFSIFVEPHIQELAKYLKDCIDNTVYVLNNGSKRS</sequence>
<protein>
    <submittedName>
        <fullName evidence="1">Non-ribosomal peptide synthetase</fullName>
    </submittedName>
</protein>
<dbReference type="SUPFAM" id="SSF53474">
    <property type="entry name" value="alpha/beta-Hydrolases"/>
    <property type="match status" value="1"/>
</dbReference>
<proteinExistence type="predicted"/>
<gene>
    <name evidence="1" type="ORF">IQ229_16245</name>
</gene>
<name>A0ABR9U182_9NOSO</name>
<dbReference type="InterPro" id="IPR029058">
    <property type="entry name" value="AB_hydrolase_fold"/>
</dbReference>
<comment type="caution">
    <text evidence="1">The sequence shown here is derived from an EMBL/GenBank/DDBJ whole genome shotgun (WGS) entry which is preliminary data.</text>
</comment>
<dbReference type="Gene3D" id="3.40.50.1820">
    <property type="entry name" value="alpha/beta hydrolase"/>
    <property type="match status" value="1"/>
</dbReference>
<evidence type="ECO:0000313" key="2">
    <source>
        <dbReference type="Proteomes" id="UP000647836"/>
    </source>
</evidence>
<dbReference type="EMBL" id="JADEXF010000529">
    <property type="protein sequence ID" value="MBE9106420.1"/>
    <property type="molecule type" value="Genomic_DNA"/>
</dbReference>
<accession>A0ABR9U182</accession>